<proteinExistence type="inferred from homology"/>
<dbReference type="GO" id="GO:0005524">
    <property type="term" value="F:ATP binding"/>
    <property type="evidence" value="ECO:0007669"/>
    <property type="project" value="UniProtKB-KW"/>
</dbReference>
<evidence type="ECO:0000256" key="7">
    <source>
        <dbReference type="ARBA" id="ARBA00023027"/>
    </source>
</evidence>
<evidence type="ECO:0000256" key="4">
    <source>
        <dbReference type="ARBA" id="ARBA00022777"/>
    </source>
</evidence>
<accession>A0A7C2BKK4</accession>
<dbReference type="GO" id="GO:0006741">
    <property type="term" value="P:NADP+ biosynthetic process"/>
    <property type="evidence" value="ECO:0007669"/>
    <property type="project" value="UniProtKB-UniRule"/>
</dbReference>
<comment type="cofactor">
    <cofactor evidence="8">
        <name>a divalent metal cation</name>
        <dbReference type="ChEBI" id="CHEBI:60240"/>
    </cofactor>
</comment>
<dbReference type="PANTHER" id="PTHR20275:SF43">
    <property type="entry name" value="BIFUNCTIONAL NADP PHOSPHATASE_NAD KINASE"/>
    <property type="match status" value="1"/>
</dbReference>
<dbReference type="InterPro" id="IPR017438">
    <property type="entry name" value="ATP-NAD_kinase_N"/>
</dbReference>
<keyword evidence="6 8" id="KW-0521">NADP</keyword>
<dbReference type="InterPro" id="IPR002504">
    <property type="entry name" value="NADK"/>
</dbReference>
<feature type="binding site" evidence="8">
    <location>
        <position position="138"/>
    </location>
    <ligand>
        <name>NAD(+)</name>
        <dbReference type="ChEBI" id="CHEBI:57540"/>
    </ligand>
</feature>
<dbReference type="HAMAP" id="MF_00361">
    <property type="entry name" value="NAD_kinase"/>
    <property type="match status" value="1"/>
</dbReference>
<dbReference type="AlphaFoldDB" id="A0A7C2BKK4"/>
<name>A0A7C2BKK4_9CREN</name>
<keyword evidence="5 8" id="KW-0067">ATP-binding</keyword>
<keyword evidence="4 8" id="KW-0418">Kinase</keyword>
<feature type="binding site" evidence="8">
    <location>
        <position position="160"/>
    </location>
    <ligand>
        <name>NAD(+)</name>
        <dbReference type="ChEBI" id="CHEBI:57540"/>
    </ligand>
</feature>
<dbReference type="Gene3D" id="3.40.50.10330">
    <property type="entry name" value="Probable inorganic polyphosphate/atp-NAD kinase, domain 1"/>
    <property type="match status" value="1"/>
</dbReference>
<keyword evidence="1 8" id="KW-0963">Cytoplasm</keyword>
<comment type="catalytic activity">
    <reaction evidence="8">
        <text>NAD(+) + ATP = ADP + NADP(+) + H(+)</text>
        <dbReference type="Rhea" id="RHEA:18629"/>
        <dbReference type="ChEBI" id="CHEBI:15378"/>
        <dbReference type="ChEBI" id="CHEBI:30616"/>
        <dbReference type="ChEBI" id="CHEBI:57540"/>
        <dbReference type="ChEBI" id="CHEBI:58349"/>
        <dbReference type="ChEBI" id="CHEBI:456216"/>
        <dbReference type="EC" id="2.7.1.23"/>
    </reaction>
</comment>
<sequence length="274" mass="30083">MFSKVALIYKPTLKCIEMVKEISNTFTAKGSETILFTVDDLLPAEIENSQLVVVVGGDGTFLKASSCLQGTGAFILPIHCGRRGAFFDPISKPLSEIVEDVLRGDFIVQYYPRLKACRGSDCKVFINELALTSIDQGKITGFSIIINTPGIDSRLEFEGDGLLVASSPGSAAYNLSAGGPLVDAWNSLIIITLLNPMQLNLRPIVLPSFATRIRVSCRGFASMFLDGEKIATLSRGEEITVSDSNNYLRVLRFKPRRDLLRNVIESRWVSFHQG</sequence>
<dbReference type="GO" id="GO:0003951">
    <property type="term" value="F:NAD+ kinase activity"/>
    <property type="evidence" value="ECO:0007669"/>
    <property type="project" value="UniProtKB-UniRule"/>
</dbReference>
<dbReference type="GO" id="GO:0005737">
    <property type="term" value="C:cytoplasm"/>
    <property type="evidence" value="ECO:0007669"/>
    <property type="project" value="UniProtKB-SubCell"/>
</dbReference>
<evidence type="ECO:0000256" key="1">
    <source>
        <dbReference type="ARBA" id="ARBA00022490"/>
    </source>
</evidence>
<evidence type="ECO:0000313" key="9">
    <source>
        <dbReference type="EMBL" id="HEF86936.1"/>
    </source>
</evidence>
<evidence type="ECO:0000256" key="5">
    <source>
        <dbReference type="ARBA" id="ARBA00022840"/>
    </source>
</evidence>
<dbReference type="Pfam" id="PF01513">
    <property type="entry name" value="NAD_kinase"/>
    <property type="match status" value="1"/>
</dbReference>
<comment type="similarity">
    <text evidence="8">Belongs to the NAD kinase family.</text>
</comment>
<reference evidence="9" key="1">
    <citation type="journal article" date="2020" name="mSystems">
        <title>Genome- and Community-Level Interaction Insights into Carbon Utilization and Element Cycling Functions of Hydrothermarchaeota in Hydrothermal Sediment.</title>
        <authorList>
            <person name="Zhou Z."/>
            <person name="Liu Y."/>
            <person name="Xu W."/>
            <person name="Pan J."/>
            <person name="Luo Z.H."/>
            <person name="Li M."/>
        </authorList>
    </citation>
    <scope>NUCLEOTIDE SEQUENCE [LARGE SCALE GENOMIC DNA]</scope>
    <source>
        <strain evidence="9">SpSt-23</strain>
    </source>
</reference>
<feature type="active site" description="Proton acceptor" evidence="8">
    <location>
        <position position="58"/>
    </location>
</feature>
<comment type="caution">
    <text evidence="8">Lacks conserved residue(s) required for the propagation of feature annotation.</text>
</comment>
<dbReference type="EC" id="2.7.1.23" evidence="8"/>
<dbReference type="Gene3D" id="2.60.200.30">
    <property type="entry name" value="Probable inorganic polyphosphate/atp-NAD kinase, domain 2"/>
    <property type="match status" value="1"/>
</dbReference>
<evidence type="ECO:0000256" key="3">
    <source>
        <dbReference type="ARBA" id="ARBA00022741"/>
    </source>
</evidence>
<dbReference type="EMBL" id="DSJT01000004">
    <property type="protein sequence ID" value="HEF86936.1"/>
    <property type="molecule type" value="Genomic_DNA"/>
</dbReference>
<evidence type="ECO:0000256" key="8">
    <source>
        <dbReference type="HAMAP-Rule" id="MF_00361"/>
    </source>
</evidence>
<dbReference type="GO" id="GO:0019674">
    <property type="term" value="P:NAD+ metabolic process"/>
    <property type="evidence" value="ECO:0007669"/>
    <property type="project" value="InterPro"/>
</dbReference>
<feature type="binding site" evidence="8">
    <location>
        <begin position="58"/>
        <end position="59"/>
    </location>
    <ligand>
        <name>NAD(+)</name>
        <dbReference type="ChEBI" id="CHEBI:57540"/>
    </ligand>
</feature>
<feature type="binding site" evidence="8">
    <location>
        <begin position="127"/>
        <end position="128"/>
    </location>
    <ligand>
        <name>NAD(+)</name>
        <dbReference type="ChEBI" id="CHEBI:57540"/>
    </ligand>
</feature>
<keyword evidence="7 8" id="KW-0520">NAD</keyword>
<comment type="function">
    <text evidence="8">Involved in the regulation of the intracellular balance of NAD and NADP, and is a key enzyme in the biosynthesis of NADP. Catalyzes specifically the phosphorylation on 2'-hydroxyl of the adenosine moiety of NAD to yield NADP.</text>
</comment>
<comment type="caution">
    <text evidence="9">The sequence shown here is derived from an EMBL/GenBank/DDBJ whole genome shotgun (WGS) entry which is preliminary data.</text>
</comment>
<dbReference type="GO" id="GO:0046872">
    <property type="term" value="F:metal ion binding"/>
    <property type="evidence" value="ECO:0007669"/>
    <property type="project" value="UniProtKB-UniRule"/>
</dbReference>
<dbReference type="PANTHER" id="PTHR20275">
    <property type="entry name" value="NAD KINASE"/>
    <property type="match status" value="1"/>
</dbReference>
<dbReference type="Pfam" id="PF20143">
    <property type="entry name" value="NAD_kinase_C"/>
    <property type="match status" value="1"/>
</dbReference>
<dbReference type="InterPro" id="IPR016064">
    <property type="entry name" value="NAD/diacylglycerol_kinase_sf"/>
</dbReference>
<evidence type="ECO:0000256" key="2">
    <source>
        <dbReference type="ARBA" id="ARBA00022679"/>
    </source>
</evidence>
<protein>
    <recommendedName>
        <fullName evidence="8">NAD kinase</fullName>
        <ecNumber evidence="8">2.7.1.23</ecNumber>
    </recommendedName>
    <alternativeName>
        <fullName evidence="8">ATP-dependent NAD kinase</fullName>
    </alternativeName>
</protein>
<evidence type="ECO:0000256" key="6">
    <source>
        <dbReference type="ARBA" id="ARBA00022857"/>
    </source>
</evidence>
<feature type="binding site" evidence="8">
    <location>
        <position position="63"/>
    </location>
    <ligand>
        <name>NAD(+)</name>
        <dbReference type="ChEBI" id="CHEBI:57540"/>
    </ligand>
</feature>
<dbReference type="SUPFAM" id="SSF111331">
    <property type="entry name" value="NAD kinase/diacylglycerol kinase-like"/>
    <property type="match status" value="1"/>
</dbReference>
<comment type="subcellular location">
    <subcellularLocation>
        <location evidence="8">Cytoplasm</location>
    </subcellularLocation>
</comment>
<dbReference type="InterPro" id="IPR017437">
    <property type="entry name" value="ATP-NAD_kinase_PpnK-typ_C"/>
</dbReference>
<gene>
    <name evidence="8" type="primary">nadK</name>
    <name evidence="9" type="ORF">ENP55_01245</name>
</gene>
<organism evidence="9">
    <name type="scientific">Thermosphaera aggregans</name>
    <dbReference type="NCBI Taxonomy" id="54254"/>
    <lineage>
        <taxon>Archaea</taxon>
        <taxon>Thermoproteota</taxon>
        <taxon>Thermoprotei</taxon>
        <taxon>Desulfurococcales</taxon>
        <taxon>Desulfurococcaceae</taxon>
        <taxon>Thermosphaera</taxon>
    </lineage>
</organism>
<keyword evidence="3 8" id="KW-0547">Nucleotide-binding</keyword>
<keyword evidence="2 8" id="KW-0808">Transferase</keyword>